<dbReference type="Proteomes" id="UP001457282">
    <property type="component" value="Unassembled WGS sequence"/>
</dbReference>
<comment type="caution">
    <text evidence="2">The sequence shown here is derived from an EMBL/GenBank/DDBJ whole genome shotgun (WGS) entry which is preliminary data.</text>
</comment>
<dbReference type="AlphaFoldDB" id="A0AAW1X2I9"/>
<feature type="region of interest" description="Disordered" evidence="1">
    <location>
        <begin position="1"/>
        <end position="24"/>
    </location>
</feature>
<evidence type="ECO:0000256" key="1">
    <source>
        <dbReference type="SAM" id="MobiDB-lite"/>
    </source>
</evidence>
<keyword evidence="3" id="KW-1185">Reference proteome</keyword>
<sequence length="84" mass="8819">MAVAYAEPHQAESSDRLGLHDPHHALGLEGLGPVGVGRGVLAEEEEVQDVDVEVWGDGVDDVSELPHCVDAEAVEEEEVGFGGC</sequence>
<organism evidence="2 3">
    <name type="scientific">Rubus argutus</name>
    <name type="common">Southern blackberry</name>
    <dbReference type="NCBI Taxonomy" id="59490"/>
    <lineage>
        <taxon>Eukaryota</taxon>
        <taxon>Viridiplantae</taxon>
        <taxon>Streptophyta</taxon>
        <taxon>Embryophyta</taxon>
        <taxon>Tracheophyta</taxon>
        <taxon>Spermatophyta</taxon>
        <taxon>Magnoliopsida</taxon>
        <taxon>eudicotyledons</taxon>
        <taxon>Gunneridae</taxon>
        <taxon>Pentapetalae</taxon>
        <taxon>rosids</taxon>
        <taxon>fabids</taxon>
        <taxon>Rosales</taxon>
        <taxon>Rosaceae</taxon>
        <taxon>Rosoideae</taxon>
        <taxon>Rosoideae incertae sedis</taxon>
        <taxon>Rubus</taxon>
    </lineage>
</organism>
<name>A0AAW1X2I9_RUBAR</name>
<evidence type="ECO:0000313" key="3">
    <source>
        <dbReference type="Proteomes" id="UP001457282"/>
    </source>
</evidence>
<dbReference type="EMBL" id="JBEDUW010000005">
    <property type="protein sequence ID" value="KAK9930516.1"/>
    <property type="molecule type" value="Genomic_DNA"/>
</dbReference>
<accession>A0AAW1X2I9</accession>
<gene>
    <name evidence="2" type="ORF">M0R45_027553</name>
</gene>
<proteinExistence type="predicted"/>
<protein>
    <submittedName>
        <fullName evidence="2">Uncharacterized protein</fullName>
    </submittedName>
</protein>
<evidence type="ECO:0000313" key="2">
    <source>
        <dbReference type="EMBL" id="KAK9930516.1"/>
    </source>
</evidence>
<feature type="compositionally biased region" description="Basic and acidic residues" evidence="1">
    <location>
        <begin position="9"/>
        <end position="24"/>
    </location>
</feature>
<reference evidence="2 3" key="1">
    <citation type="journal article" date="2023" name="G3 (Bethesda)">
        <title>A chromosome-length genome assembly and annotation of blackberry (Rubus argutus, cv. 'Hillquist').</title>
        <authorList>
            <person name="Bruna T."/>
            <person name="Aryal R."/>
            <person name="Dudchenko O."/>
            <person name="Sargent D.J."/>
            <person name="Mead D."/>
            <person name="Buti M."/>
            <person name="Cavallini A."/>
            <person name="Hytonen T."/>
            <person name="Andres J."/>
            <person name="Pham M."/>
            <person name="Weisz D."/>
            <person name="Mascagni F."/>
            <person name="Usai G."/>
            <person name="Natali L."/>
            <person name="Bassil N."/>
            <person name="Fernandez G.E."/>
            <person name="Lomsadze A."/>
            <person name="Armour M."/>
            <person name="Olukolu B."/>
            <person name="Poorten T."/>
            <person name="Britton C."/>
            <person name="Davik J."/>
            <person name="Ashrafi H."/>
            <person name="Aiden E.L."/>
            <person name="Borodovsky M."/>
            <person name="Worthington M."/>
        </authorList>
    </citation>
    <scope>NUCLEOTIDE SEQUENCE [LARGE SCALE GENOMIC DNA]</scope>
    <source>
        <strain evidence="2">PI 553951</strain>
    </source>
</reference>